<feature type="domain" description="SET" evidence="3">
    <location>
        <begin position="248"/>
        <end position="365"/>
    </location>
</feature>
<dbReference type="InterPro" id="IPR046341">
    <property type="entry name" value="SET_dom_sf"/>
</dbReference>
<keyword evidence="5" id="KW-1185">Reference proteome</keyword>
<proteinExistence type="predicted"/>
<evidence type="ECO:0000256" key="1">
    <source>
        <dbReference type="SAM" id="MobiDB-lite"/>
    </source>
</evidence>
<dbReference type="Pfam" id="PF00856">
    <property type="entry name" value="SET"/>
    <property type="match status" value="1"/>
</dbReference>
<evidence type="ECO:0000313" key="5">
    <source>
        <dbReference type="Proteomes" id="UP000193719"/>
    </source>
</evidence>
<dbReference type="PROSITE" id="PS50280">
    <property type="entry name" value="SET"/>
    <property type="match status" value="1"/>
</dbReference>
<dbReference type="Proteomes" id="UP000193719">
    <property type="component" value="Unassembled WGS sequence"/>
</dbReference>
<evidence type="ECO:0000259" key="3">
    <source>
        <dbReference type="PROSITE" id="PS50280"/>
    </source>
</evidence>
<dbReference type="EMBL" id="MCFH01000007">
    <property type="protein sequence ID" value="ORX56584.1"/>
    <property type="molecule type" value="Genomic_DNA"/>
</dbReference>
<dbReference type="Gene3D" id="2.170.270.10">
    <property type="entry name" value="SET domain"/>
    <property type="match status" value="1"/>
</dbReference>
<dbReference type="AlphaFoldDB" id="A0A1Y1VHY5"/>
<evidence type="ECO:0000313" key="4">
    <source>
        <dbReference type="EMBL" id="ORX56584.1"/>
    </source>
</evidence>
<keyword evidence="2" id="KW-0812">Transmembrane</keyword>
<organism evidence="4 5">
    <name type="scientific">Piromyces finnis</name>
    <dbReference type="NCBI Taxonomy" id="1754191"/>
    <lineage>
        <taxon>Eukaryota</taxon>
        <taxon>Fungi</taxon>
        <taxon>Fungi incertae sedis</taxon>
        <taxon>Chytridiomycota</taxon>
        <taxon>Chytridiomycota incertae sedis</taxon>
        <taxon>Neocallimastigomycetes</taxon>
        <taxon>Neocallimastigales</taxon>
        <taxon>Neocallimastigaceae</taxon>
        <taxon>Piromyces</taxon>
    </lineage>
</organism>
<feature type="region of interest" description="Disordered" evidence="1">
    <location>
        <begin position="402"/>
        <end position="425"/>
    </location>
</feature>
<accession>A0A1Y1VHY5</accession>
<dbReference type="STRING" id="1754191.A0A1Y1VHY5"/>
<sequence>MARGVSRALKSKAENKKDKKEKRDQLKKDKEENSDKPNEVPKFFKYEDGKRSPFATFCIKAGSIFLLLFVWSNLFVQKYVPYKQQNEVLTRVLQDPELIKHTVKISHEYQEMYNKYMEENDNEARIKLFEKITESDIFKGNSEVENIVPVDDEEVPNSETKKEIPPEEEDDVDVIGDMREEIMGGEIYTVDEIFKKLGIERISDYDIEGEYERNLLKEFRMDREMPENIAKKADFFKPIIERGLKEDERFFVKKINDKKGYGLFANVDIVPNEVLGIYTGVIRATDAEKGKKYEWYYSTIPDYKLEKMVELRVNGKSKGSHLRFVNHSLYYNARIEYVPYNNQWAILFISNRYINRGEEVTVNYREKTKRMPSKIIDKWDKVEEEEMQKLYDEYMKLKAQQEAEQQQVNSEANAEENKAPTKEEL</sequence>
<protein>
    <recommendedName>
        <fullName evidence="3">SET domain-containing protein</fullName>
    </recommendedName>
</protein>
<gene>
    <name evidence="4" type="ORF">BCR36DRAFT_580900</name>
</gene>
<feature type="compositionally biased region" description="Basic and acidic residues" evidence="1">
    <location>
        <begin position="415"/>
        <end position="425"/>
    </location>
</feature>
<dbReference type="InterPro" id="IPR001214">
    <property type="entry name" value="SET_dom"/>
</dbReference>
<dbReference type="SMART" id="SM00317">
    <property type="entry name" value="SET"/>
    <property type="match status" value="1"/>
</dbReference>
<name>A0A1Y1VHY5_9FUNG</name>
<reference evidence="4 5" key="2">
    <citation type="submission" date="2016-08" db="EMBL/GenBank/DDBJ databases">
        <title>Pervasive Adenine N6-methylation of Active Genes in Fungi.</title>
        <authorList>
            <consortium name="DOE Joint Genome Institute"/>
            <person name="Mondo S.J."/>
            <person name="Dannebaum R.O."/>
            <person name="Kuo R.C."/>
            <person name="Labutti K."/>
            <person name="Haridas S."/>
            <person name="Kuo A."/>
            <person name="Salamov A."/>
            <person name="Ahrendt S.R."/>
            <person name="Lipzen A."/>
            <person name="Sullivan W."/>
            <person name="Andreopoulos W.B."/>
            <person name="Clum A."/>
            <person name="Lindquist E."/>
            <person name="Daum C."/>
            <person name="Ramamoorthy G.K."/>
            <person name="Gryganskyi A."/>
            <person name="Culley D."/>
            <person name="Magnuson J.K."/>
            <person name="James T.Y."/>
            <person name="O'Malley M.A."/>
            <person name="Stajich J.E."/>
            <person name="Spatafora J.W."/>
            <person name="Visel A."/>
            <person name="Grigoriev I.V."/>
        </authorList>
    </citation>
    <scope>NUCLEOTIDE SEQUENCE [LARGE SCALE GENOMIC DNA]</scope>
    <source>
        <strain evidence="5">finn</strain>
    </source>
</reference>
<dbReference type="SUPFAM" id="SSF82199">
    <property type="entry name" value="SET domain"/>
    <property type="match status" value="1"/>
</dbReference>
<dbReference type="OrthoDB" id="6141102at2759"/>
<keyword evidence="2" id="KW-1133">Transmembrane helix</keyword>
<reference evidence="4 5" key="1">
    <citation type="submission" date="2016-08" db="EMBL/GenBank/DDBJ databases">
        <title>Genomes of anaerobic fungi encode conserved fungal cellulosomes for biomass hydrolysis.</title>
        <authorList>
            <consortium name="DOE Joint Genome Institute"/>
            <person name="Haitjema C.H."/>
            <person name="Gilmore S.P."/>
            <person name="Henske J.K."/>
            <person name="Solomon K.V."/>
            <person name="De Groot R."/>
            <person name="Kuo A."/>
            <person name="Mondo S.J."/>
            <person name="Salamov A.A."/>
            <person name="Labutti K."/>
            <person name="Zhao Z."/>
            <person name="Chiniquy J."/>
            <person name="Barry K."/>
            <person name="Brewer H.M."/>
            <person name="Purvine S.O."/>
            <person name="Wright A.T."/>
            <person name="Boxma B."/>
            <person name="Van Alen T."/>
            <person name="Hackstein J.H."/>
            <person name="Baker S.E."/>
            <person name="Grigoriev I.V."/>
            <person name="O'Malley M.A."/>
        </authorList>
    </citation>
    <scope>NUCLEOTIDE SEQUENCE [LARGE SCALE GENOMIC DNA]</scope>
    <source>
        <strain evidence="5">finn</strain>
    </source>
</reference>
<evidence type="ECO:0000256" key="2">
    <source>
        <dbReference type="SAM" id="Phobius"/>
    </source>
</evidence>
<feature type="compositionally biased region" description="Basic and acidic residues" evidence="1">
    <location>
        <begin position="11"/>
        <end position="41"/>
    </location>
</feature>
<keyword evidence="2" id="KW-0472">Membrane</keyword>
<feature type="region of interest" description="Disordered" evidence="1">
    <location>
        <begin position="1"/>
        <end position="41"/>
    </location>
</feature>
<comment type="caution">
    <text evidence="4">The sequence shown here is derived from an EMBL/GenBank/DDBJ whole genome shotgun (WGS) entry which is preliminary data.</text>
</comment>
<feature type="compositionally biased region" description="Low complexity" evidence="1">
    <location>
        <begin position="402"/>
        <end position="412"/>
    </location>
</feature>
<feature type="transmembrane region" description="Helical" evidence="2">
    <location>
        <begin position="54"/>
        <end position="76"/>
    </location>
</feature>